<organism evidence="1 2">
    <name type="scientific">Rangifer tarandus platyrhynchus</name>
    <name type="common">Svalbard reindeer</name>
    <dbReference type="NCBI Taxonomy" id="3082113"/>
    <lineage>
        <taxon>Eukaryota</taxon>
        <taxon>Metazoa</taxon>
        <taxon>Chordata</taxon>
        <taxon>Craniata</taxon>
        <taxon>Vertebrata</taxon>
        <taxon>Euteleostomi</taxon>
        <taxon>Mammalia</taxon>
        <taxon>Eutheria</taxon>
        <taxon>Laurasiatheria</taxon>
        <taxon>Artiodactyla</taxon>
        <taxon>Ruminantia</taxon>
        <taxon>Pecora</taxon>
        <taxon>Cervidae</taxon>
        <taxon>Odocoileinae</taxon>
        <taxon>Rangifer</taxon>
    </lineage>
</organism>
<dbReference type="Proteomes" id="UP001176941">
    <property type="component" value="Chromosome 6"/>
</dbReference>
<proteinExistence type="predicted"/>
<protein>
    <submittedName>
        <fullName evidence="1">Uncharacterized protein</fullName>
    </submittedName>
</protein>
<reference evidence="1" key="1">
    <citation type="submission" date="2023-04" db="EMBL/GenBank/DDBJ databases">
        <authorList>
            <consortium name="ELIXIR-Norway"/>
        </authorList>
    </citation>
    <scope>NUCLEOTIDE SEQUENCE [LARGE SCALE GENOMIC DNA]</scope>
</reference>
<evidence type="ECO:0000313" key="2">
    <source>
        <dbReference type="Proteomes" id="UP001176941"/>
    </source>
</evidence>
<gene>
    <name evidence="1" type="ORF">MRATA1EN1_LOCUS25366</name>
</gene>
<sequence length="108" mass="11482">MCAFPVYTAQAPDCSQGNCLRWALGCMHFPGLSRSGSGSRVLHKDTDSVGPALSALPRSEQLRDQVLGERTLPRWAVRLITFPAPATRFPGCAVGALSQVCRVSPLGG</sequence>
<name>A0ABN8ZRQ9_RANTA</name>
<evidence type="ECO:0000313" key="1">
    <source>
        <dbReference type="EMBL" id="CAI9176404.1"/>
    </source>
</evidence>
<accession>A0ABN8ZRQ9</accession>
<dbReference type="EMBL" id="OX459942">
    <property type="protein sequence ID" value="CAI9176404.1"/>
    <property type="molecule type" value="Genomic_DNA"/>
</dbReference>
<keyword evidence="2" id="KW-1185">Reference proteome</keyword>